<comment type="caution">
    <text evidence="1">The sequence shown here is derived from an EMBL/GenBank/DDBJ whole genome shotgun (WGS) entry which is preliminary data.</text>
</comment>
<feature type="non-terminal residue" evidence="1">
    <location>
        <position position="1"/>
    </location>
</feature>
<keyword evidence="2" id="KW-1185">Reference proteome</keyword>
<dbReference type="EMBL" id="MIGC01011204">
    <property type="protein sequence ID" value="PHJ14803.1"/>
    <property type="molecule type" value="Genomic_DNA"/>
</dbReference>
<evidence type="ECO:0000313" key="1">
    <source>
        <dbReference type="EMBL" id="PHJ14803.1"/>
    </source>
</evidence>
<dbReference type="AlphaFoldDB" id="A0A2C6KEJ5"/>
<proteinExistence type="predicted"/>
<dbReference type="Proteomes" id="UP000221165">
    <property type="component" value="Unassembled WGS sequence"/>
</dbReference>
<name>A0A2C6KEJ5_9APIC</name>
<reference evidence="1 2" key="1">
    <citation type="journal article" date="2017" name="Int. J. Parasitol.">
        <title>The genome of the protozoan parasite Cystoisospora suis and a reverse vaccinology approach to identify vaccine candidates.</title>
        <authorList>
            <person name="Palmieri N."/>
            <person name="Shrestha A."/>
            <person name="Ruttkowski B."/>
            <person name="Beck T."/>
            <person name="Vogl C."/>
            <person name="Tomley F."/>
            <person name="Blake D.P."/>
            <person name="Joachim A."/>
        </authorList>
    </citation>
    <scope>NUCLEOTIDE SEQUENCE [LARGE SCALE GENOMIC DNA]</scope>
    <source>
        <strain evidence="1 2">Wien I</strain>
    </source>
</reference>
<organism evidence="1 2">
    <name type="scientific">Cystoisospora suis</name>
    <dbReference type="NCBI Taxonomy" id="483139"/>
    <lineage>
        <taxon>Eukaryota</taxon>
        <taxon>Sar</taxon>
        <taxon>Alveolata</taxon>
        <taxon>Apicomplexa</taxon>
        <taxon>Conoidasida</taxon>
        <taxon>Coccidia</taxon>
        <taxon>Eucoccidiorida</taxon>
        <taxon>Eimeriorina</taxon>
        <taxon>Sarcocystidae</taxon>
        <taxon>Cystoisospora</taxon>
    </lineage>
</organism>
<protein>
    <submittedName>
        <fullName evidence="1">Ankyrin repeat-containing protein</fullName>
    </submittedName>
</protein>
<gene>
    <name evidence="1" type="ORF">CSUI_011387</name>
</gene>
<feature type="non-terminal residue" evidence="1">
    <location>
        <position position="145"/>
    </location>
</feature>
<sequence>KRRFLLQDCGCIGEDLPLLKAQYCLAVCGFDDLLVRSKADISSTEAECPEAIDSVLHHAAHILNIGGSLLIVEPTRHLGDLILVLSKALLNPSSNSRLLRCDSLRLHGEKKDIVTFQFTRMSSKNYQPSHHYKALDDHLHRTSHK</sequence>
<dbReference type="RefSeq" id="XP_067916538.1">
    <property type="nucleotide sequence ID" value="XM_068071486.1"/>
</dbReference>
<evidence type="ECO:0000313" key="2">
    <source>
        <dbReference type="Proteomes" id="UP000221165"/>
    </source>
</evidence>
<dbReference type="OrthoDB" id="333164at2759"/>
<dbReference type="GeneID" id="94434697"/>
<accession>A0A2C6KEJ5</accession>
<dbReference type="VEuPathDB" id="ToxoDB:CSUI_011387"/>